<dbReference type="GO" id="GO:0045936">
    <property type="term" value="P:negative regulation of phosphate metabolic process"/>
    <property type="evidence" value="ECO:0007669"/>
    <property type="project" value="InterPro"/>
</dbReference>
<name>A0A2S5RGL2_9MOLU</name>
<dbReference type="NCBIfam" id="TIGR02135">
    <property type="entry name" value="phoU_full"/>
    <property type="match status" value="1"/>
</dbReference>
<dbReference type="PANTHER" id="PTHR42930:SF3">
    <property type="entry name" value="PHOSPHATE-SPECIFIC TRANSPORT SYSTEM ACCESSORY PROTEIN PHOU"/>
    <property type="match status" value="1"/>
</dbReference>
<keyword evidence="3" id="KW-1185">Reference proteome</keyword>
<dbReference type="InterPro" id="IPR038078">
    <property type="entry name" value="PhoU-like_sf"/>
</dbReference>
<dbReference type="PANTHER" id="PTHR42930">
    <property type="entry name" value="PHOSPHATE-SPECIFIC TRANSPORT SYSTEM ACCESSORY PROTEIN PHOU"/>
    <property type="match status" value="1"/>
</dbReference>
<feature type="domain" description="PhoU" evidence="1">
    <location>
        <begin position="123"/>
        <end position="209"/>
    </location>
</feature>
<dbReference type="InterPro" id="IPR026022">
    <property type="entry name" value="PhoU_dom"/>
</dbReference>
<sequence>MVINMPTNKILDKDMLQIKDMLEKMINETKIQYAETFEILNFGDESKAMMIVEHDKIINNMLNEFTSTALWKIAKQQLVAKDLRMAVGGILLAREIEIIANYAKKLCIFFNKYKPSKAHATSIMTMFQLVVDMLDAFSDFFINYNSDQVIKVMEIEKKINEEFSEAYKHLITVLKKAKTKEETNEISAAILQLKNLERAGDHLLTVQEIVSFMRIGKFEETNDLFESMLLFTNSSIS</sequence>
<evidence type="ECO:0000313" key="3">
    <source>
        <dbReference type="Proteomes" id="UP000239785"/>
    </source>
</evidence>
<dbReference type="Pfam" id="PF01895">
    <property type="entry name" value="PhoU"/>
    <property type="match status" value="2"/>
</dbReference>
<organism evidence="2 3">
    <name type="scientific">Mesoplasma corruscae</name>
    <dbReference type="NCBI Taxonomy" id="216874"/>
    <lineage>
        <taxon>Bacteria</taxon>
        <taxon>Bacillati</taxon>
        <taxon>Mycoplasmatota</taxon>
        <taxon>Mollicutes</taxon>
        <taxon>Entomoplasmatales</taxon>
        <taxon>Entomoplasmataceae</taxon>
        <taxon>Mesoplasma</taxon>
    </lineage>
</organism>
<dbReference type="AlphaFoldDB" id="A0A2S5RGL2"/>
<accession>A0A2S5RGL2</accession>
<comment type="caution">
    <text evidence="2">The sequence shown here is derived from an EMBL/GenBank/DDBJ whole genome shotgun (WGS) entry which is preliminary data.</text>
</comment>
<dbReference type="Proteomes" id="UP000239785">
    <property type="component" value="Unassembled WGS sequence"/>
</dbReference>
<dbReference type="GO" id="GO:0030643">
    <property type="term" value="P:intracellular phosphate ion homeostasis"/>
    <property type="evidence" value="ECO:0007669"/>
    <property type="project" value="InterPro"/>
</dbReference>
<dbReference type="Gene3D" id="1.20.58.220">
    <property type="entry name" value="Phosphate transport system protein phou homolog 2, domain 2"/>
    <property type="match status" value="1"/>
</dbReference>
<protein>
    <submittedName>
        <fullName evidence="2">Phosphate transport system regulator PhoU</fullName>
    </submittedName>
</protein>
<dbReference type="SUPFAM" id="SSF109755">
    <property type="entry name" value="PhoU-like"/>
    <property type="match status" value="1"/>
</dbReference>
<reference evidence="2 3" key="1">
    <citation type="submission" date="2017-11" db="EMBL/GenBank/DDBJ databases">
        <title>Genome sequence of Mesoplasma corruscae ELCA-2 (ATCC 49579).</title>
        <authorList>
            <person name="Lo W.-S."/>
            <person name="Kuo C.-H."/>
        </authorList>
    </citation>
    <scope>NUCLEOTIDE SEQUENCE [LARGE SCALE GENOMIC DNA]</scope>
    <source>
        <strain evidence="2 3">ELCA-2</strain>
    </source>
</reference>
<dbReference type="InterPro" id="IPR028366">
    <property type="entry name" value="PhoU"/>
</dbReference>
<evidence type="ECO:0000313" key="2">
    <source>
        <dbReference type="EMBL" id="PPE06437.1"/>
    </source>
</evidence>
<proteinExistence type="predicted"/>
<feature type="domain" description="PhoU" evidence="1">
    <location>
        <begin position="22"/>
        <end position="107"/>
    </location>
</feature>
<evidence type="ECO:0000259" key="1">
    <source>
        <dbReference type="Pfam" id="PF01895"/>
    </source>
</evidence>
<dbReference type="EMBL" id="PHNF01000001">
    <property type="protein sequence ID" value="PPE06437.1"/>
    <property type="molecule type" value="Genomic_DNA"/>
</dbReference>
<gene>
    <name evidence="2" type="primary">phoU</name>
    <name evidence="2" type="ORF">MCORR_v1c00650</name>
</gene>